<sequence length="275" mass="30907">MPSSTLLDFEIDYEAGVTTAKLVSQFGENVVNRHWPGLESGHSVPRDRNPFFLYGVNNNNREEVAVYLGIAWELTARRKRYAIPAWGRDFVIERLGRNDFDLLNWEYSIDVEQAEWGQRDAGFSVPRNSLPIPPTDWQRAHRREAALFAVPELRDLVALATVTLGDAFCNINLFAIGGDATKDRLVESLRSDEAPGMKNVLNPGDSFVDIAIGVDLGMHDSLLASAPGDHRAEWENIISEYRRRIISYEAISDSIGTVDEFIEQLAVLQRPISAY</sequence>
<protein>
    <submittedName>
        <fullName evidence="1">Uncharacterized protein</fullName>
    </submittedName>
</protein>
<dbReference type="AlphaFoldDB" id="A0A919Q5I0"/>
<dbReference type="EMBL" id="BOOA01000003">
    <property type="protein sequence ID" value="GIH22328.1"/>
    <property type="molecule type" value="Genomic_DNA"/>
</dbReference>
<keyword evidence="2" id="KW-1185">Reference proteome</keyword>
<dbReference type="RefSeq" id="WP_204039175.1">
    <property type="nucleotide sequence ID" value="NZ_BOOA01000003.1"/>
</dbReference>
<reference evidence="1" key="1">
    <citation type="submission" date="2021-01" db="EMBL/GenBank/DDBJ databases">
        <title>Whole genome shotgun sequence of Acrocarpospora phusangensis NBRC 108782.</title>
        <authorList>
            <person name="Komaki H."/>
            <person name="Tamura T."/>
        </authorList>
    </citation>
    <scope>NUCLEOTIDE SEQUENCE</scope>
    <source>
        <strain evidence="1">NBRC 108782</strain>
    </source>
</reference>
<organism evidence="1 2">
    <name type="scientific">Acrocarpospora phusangensis</name>
    <dbReference type="NCBI Taxonomy" id="1070424"/>
    <lineage>
        <taxon>Bacteria</taxon>
        <taxon>Bacillati</taxon>
        <taxon>Actinomycetota</taxon>
        <taxon>Actinomycetes</taxon>
        <taxon>Streptosporangiales</taxon>
        <taxon>Streptosporangiaceae</taxon>
        <taxon>Acrocarpospora</taxon>
    </lineage>
</organism>
<proteinExistence type="predicted"/>
<evidence type="ECO:0000313" key="2">
    <source>
        <dbReference type="Proteomes" id="UP000640052"/>
    </source>
</evidence>
<gene>
    <name evidence="1" type="ORF">Aph01nite_06380</name>
</gene>
<evidence type="ECO:0000313" key="1">
    <source>
        <dbReference type="EMBL" id="GIH22328.1"/>
    </source>
</evidence>
<comment type="caution">
    <text evidence="1">The sequence shown here is derived from an EMBL/GenBank/DDBJ whole genome shotgun (WGS) entry which is preliminary data.</text>
</comment>
<name>A0A919Q5I0_9ACTN</name>
<accession>A0A919Q5I0</accession>
<dbReference type="Proteomes" id="UP000640052">
    <property type="component" value="Unassembled WGS sequence"/>
</dbReference>